<accession>A0ABW6K8D9</accession>
<dbReference type="InterPro" id="IPR052698">
    <property type="entry name" value="MoCofactor_Util/Proc"/>
</dbReference>
<protein>
    <submittedName>
        <fullName evidence="3">XdhC family protein</fullName>
    </submittedName>
</protein>
<evidence type="ECO:0000313" key="4">
    <source>
        <dbReference type="Proteomes" id="UP001601059"/>
    </source>
</evidence>
<reference evidence="3 4" key="1">
    <citation type="submission" date="2024-08" db="EMBL/GenBank/DDBJ databases">
        <title>Two novel Cytobacillus novel species.</title>
        <authorList>
            <person name="Liu G."/>
        </authorList>
    </citation>
    <scope>NUCLEOTIDE SEQUENCE [LARGE SCALE GENOMIC DNA]</scope>
    <source>
        <strain evidence="3 4">FJAT-54145</strain>
    </source>
</reference>
<keyword evidence="4" id="KW-1185">Reference proteome</keyword>
<comment type="caution">
    <text evidence="3">The sequence shown here is derived from an EMBL/GenBank/DDBJ whole genome shotgun (WGS) entry which is preliminary data.</text>
</comment>
<evidence type="ECO:0000313" key="3">
    <source>
        <dbReference type="EMBL" id="MFE8699210.1"/>
    </source>
</evidence>
<proteinExistence type="predicted"/>
<sequence length="329" mass="37259">MGDIHDILKELLTSEKKAVLGTIVRVEGSSYMKEGTCIVIFEDETYIGCISPGCLESDLVIWAKECMETEASRIVKYDLSNTNDFGKGEGPGWNRSIQILLQPVTIQLRTKLSYVKADLEAGHSVLHMIEFTTDYKLINQFFVKYDNHLTNGPVELNVPLDLKRKKDRLLFVNQLEPKPRLFLFGANMDAIPVAELASRNGFSVQVCDWRPQLCSKENFPTADNLLIGQPKEIMDEIQFTHNDYVLVMTHVFQKDEEITSYIFQQGRVKYLGLLGPKKRSIQLLNQRNFPEWVHAPVGNPIGAVGPEEMAVSIVAELIQTRRSLLGQMV</sequence>
<evidence type="ECO:0000259" key="1">
    <source>
        <dbReference type="Pfam" id="PF02625"/>
    </source>
</evidence>
<feature type="domain" description="XdhC- CoxI" evidence="1">
    <location>
        <begin position="13"/>
        <end position="78"/>
    </location>
</feature>
<dbReference type="InterPro" id="IPR027051">
    <property type="entry name" value="XdhC_Rossmann_dom"/>
</dbReference>
<name>A0ABW6K8D9_9BACI</name>
<dbReference type="Gene3D" id="3.40.50.720">
    <property type="entry name" value="NAD(P)-binding Rossmann-like Domain"/>
    <property type="match status" value="1"/>
</dbReference>
<feature type="domain" description="XdhC Rossmann" evidence="2">
    <location>
        <begin position="181"/>
        <end position="317"/>
    </location>
</feature>
<dbReference type="Pfam" id="PF13478">
    <property type="entry name" value="XdhC_C"/>
    <property type="match status" value="1"/>
</dbReference>
<dbReference type="Pfam" id="PF02625">
    <property type="entry name" value="XdhC_CoxI"/>
    <property type="match status" value="1"/>
</dbReference>
<dbReference type="InterPro" id="IPR003777">
    <property type="entry name" value="XdhC_CoxI"/>
</dbReference>
<organism evidence="3 4">
    <name type="scientific">Cytobacillus spartinae</name>
    <dbReference type="NCBI Taxonomy" id="3299023"/>
    <lineage>
        <taxon>Bacteria</taxon>
        <taxon>Bacillati</taxon>
        <taxon>Bacillota</taxon>
        <taxon>Bacilli</taxon>
        <taxon>Bacillales</taxon>
        <taxon>Bacillaceae</taxon>
        <taxon>Cytobacillus</taxon>
    </lineage>
</organism>
<evidence type="ECO:0000259" key="2">
    <source>
        <dbReference type="Pfam" id="PF13478"/>
    </source>
</evidence>
<dbReference type="EMBL" id="JBIACK010000001">
    <property type="protein sequence ID" value="MFE8699210.1"/>
    <property type="molecule type" value="Genomic_DNA"/>
</dbReference>
<dbReference type="RefSeq" id="WP_389357226.1">
    <property type="nucleotide sequence ID" value="NZ_JBIACK010000001.1"/>
</dbReference>
<dbReference type="PANTHER" id="PTHR30388:SF6">
    <property type="entry name" value="XANTHINE DEHYDROGENASE SUBUNIT A-RELATED"/>
    <property type="match status" value="1"/>
</dbReference>
<gene>
    <name evidence="3" type="ORF">ACFYKX_01100</name>
</gene>
<dbReference type="Proteomes" id="UP001601059">
    <property type="component" value="Unassembled WGS sequence"/>
</dbReference>
<dbReference type="PANTHER" id="PTHR30388">
    <property type="entry name" value="ALDEHYDE OXIDOREDUCTASE MOLYBDENUM COFACTOR ASSEMBLY PROTEIN"/>
    <property type="match status" value="1"/>
</dbReference>